<dbReference type="Proteomes" id="UP000787472">
    <property type="component" value="Unassembled WGS sequence"/>
</dbReference>
<feature type="transmembrane region" description="Helical" evidence="9">
    <location>
        <begin position="397"/>
        <end position="419"/>
    </location>
</feature>
<feature type="transmembrane region" description="Helical" evidence="9">
    <location>
        <begin position="282"/>
        <end position="305"/>
    </location>
</feature>
<proteinExistence type="predicted"/>
<feature type="domain" description="ABC transporter" evidence="10">
    <location>
        <begin position="488"/>
        <end position="723"/>
    </location>
</feature>
<name>A0A9E5MQ87_9GAMM</name>
<comment type="caution">
    <text evidence="13">The sequence shown here is derived from an EMBL/GenBank/DDBJ whole genome shotgun (WGS) entry which is preliminary data.</text>
</comment>
<dbReference type="SUPFAM" id="SSF52540">
    <property type="entry name" value="P-loop containing nucleoside triphosphate hydrolases"/>
    <property type="match status" value="1"/>
</dbReference>
<dbReference type="InterPro" id="IPR017750">
    <property type="entry name" value="ATPase_T1SS"/>
</dbReference>
<evidence type="ECO:0000256" key="5">
    <source>
        <dbReference type="ARBA" id="ARBA00022741"/>
    </source>
</evidence>
<organism evidence="13 14">
    <name type="scientific">Pseudomaricurvus hydrocarbonicus</name>
    <dbReference type="NCBI Taxonomy" id="1470433"/>
    <lineage>
        <taxon>Bacteria</taxon>
        <taxon>Pseudomonadati</taxon>
        <taxon>Pseudomonadota</taxon>
        <taxon>Gammaproteobacteria</taxon>
        <taxon>Cellvibrionales</taxon>
        <taxon>Cellvibrionaceae</taxon>
        <taxon>Pseudomaricurvus</taxon>
    </lineage>
</organism>
<keyword evidence="4 9" id="KW-0812">Transmembrane</keyword>
<accession>A0A9E5MQ87</accession>
<keyword evidence="5" id="KW-0547">Nucleotide-binding</keyword>
<keyword evidence="8 9" id="KW-0472">Membrane</keyword>
<evidence type="ECO:0000313" key="13">
    <source>
        <dbReference type="EMBL" id="NHO68307.1"/>
    </source>
</evidence>
<feature type="domain" description="Peptidase C39" evidence="12">
    <location>
        <begin position="16"/>
        <end position="140"/>
    </location>
</feature>
<evidence type="ECO:0000256" key="8">
    <source>
        <dbReference type="ARBA" id="ARBA00023136"/>
    </source>
</evidence>
<keyword evidence="14" id="KW-1185">Reference proteome</keyword>
<dbReference type="PANTHER" id="PTHR24221">
    <property type="entry name" value="ATP-BINDING CASSETTE SUB-FAMILY B"/>
    <property type="match status" value="1"/>
</dbReference>
<feature type="transmembrane region" description="Helical" evidence="9">
    <location>
        <begin position="311"/>
        <end position="329"/>
    </location>
</feature>
<dbReference type="InterPro" id="IPR003439">
    <property type="entry name" value="ABC_transporter-like_ATP-bd"/>
</dbReference>
<dbReference type="InterPro" id="IPR005074">
    <property type="entry name" value="Peptidase_C39"/>
</dbReference>
<dbReference type="GO" id="GO:0005886">
    <property type="term" value="C:plasma membrane"/>
    <property type="evidence" value="ECO:0007669"/>
    <property type="project" value="UniProtKB-SubCell"/>
</dbReference>
<sequence length="724" mass="79411">MLDSTCRVDDETSLLEAATGVFDPLLACLLQLAKIEHRPCSPASATAGLPLVHERLTPELFVRAADRTGLKAKILRRELSAISPLVCPAVLLLHDDNAVVLVKIEAEAGQALLLDNETGGEQRITLDELQHYYSGYCIFAKPAYRFDLRTQPVKSQRNRHWFWSVMVRSWRIYRDVLLASLLINIFAMANPLFVMNVYDRVVPNSAIETLWVLAIGVTIVYGFDLLLKTLRAYFLEVAGKKSDVLLSSYIFERVLGARLSERAESVGAFASQLREFETVRNFITSSTVTTFVDLPFVVLFLVVVAYIGGPIVVAPLVAIPLIVGFALYLQRPLRYAVEQTYQAGAQKNGALVETLSNIETVKILGAEGRIQAVWEASVGHLARWGQRTRLLSSSASTVSATIIQITSVAVVIIGVYLIAERELTMGALIASVMLTSRALSPMGQVASLLVNYHQTVTAYQGLEQVVAKEQEREEGKPLVQRPRLDGGIRFDKVCFSYPNEETRALSEVSFDIRPGERVGIIGRIGSGKSTVQKLMLGLYHAQQGTVLVDSINIKQIDSADLRRNIGCVPQDTVLFYGSVKDNIVYGSPHVEDKDILRAADLAGVTEFVNNHPSGFGRPVGERGRALSGGQRQSVAVARALLNDPSIYLLDEPSTGMDSSSEVHLKEKLTEVTKGKTLVLVTHKTALLSLVDRVLVFDGGRLIADGPKEPVLDALRKGQLRVAQP</sequence>
<evidence type="ECO:0000313" key="14">
    <source>
        <dbReference type="Proteomes" id="UP000787472"/>
    </source>
</evidence>
<dbReference type="Gene3D" id="3.90.70.10">
    <property type="entry name" value="Cysteine proteinases"/>
    <property type="match status" value="1"/>
</dbReference>
<keyword evidence="2" id="KW-0813">Transport</keyword>
<feature type="transmembrane region" description="Helical" evidence="9">
    <location>
        <begin position="176"/>
        <end position="198"/>
    </location>
</feature>
<evidence type="ECO:0000256" key="4">
    <source>
        <dbReference type="ARBA" id="ARBA00022692"/>
    </source>
</evidence>
<dbReference type="PANTHER" id="PTHR24221:SF248">
    <property type="entry name" value="ABC TRANSPORTER TRANSMEMBRANE REGION"/>
    <property type="match status" value="1"/>
</dbReference>
<gene>
    <name evidence="13" type="ORF">G8770_22375</name>
</gene>
<dbReference type="PROSITE" id="PS50893">
    <property type="entry name" value="ABC_TRANSPORTER_2"/>
    <property type="match status" value="1"/>
</dbReference>
<dbReference type="Gene3D" id="3.40.50.300">
    <property type="entry name" value="P-loop containing nucleotide triphosphate hydrolases"/>
    <property type="match status" value="1"/>
</dbReference>
<comment type="subcellular location">
    <subcellularLocation>
        <location evidence="1">Cell membrane</location>
        <topology evidence="1">Multi-pass membrane protein</topology>
    </subcellularLocation>
</comment>
<dbReference type="GO" id="GO:0008233">
    <property type="term" value="F:peptidase activity"/>
    <property type="evidence" value="ECO:0007669"/>
    <property type="project" value="InterPro"/>
</dbReference>
<keyword evidence="7 9" id="KW-1133">Transmembrane helix</keyword>
<dbReference type="InterPro" id="IPR027417">
    <property type="entry name" value="P-loop_NTPase"/>
</dbReference>
<dbReference type="SUPFAM" id="SSF90123">
    <property type="entry name" value="ABC transporter transmembrane region"/>
    <property type="match status" value="1"/>
</dbReference>
<feature type="transmembrane region" description="Helical" evidence="9">
    <location>
        <begin position="210"/>
        <end position="227"/>
    </location>
</feature>
<dbReference type="InterPro" id="IPR011527">
    <property type="entry name" value="ABC1_TM_dom"/>
</dbReference>
<dbReference type="Gene3D" id="1.20.1560.10">
    <property type="entry name" value="ABC transporter type 1, transmembrane domain"/>
    <property type="match status" value="1"/>
</dbReference>
<evidence type="ECO:0000256" key="1">
    <source>
        <dbReference type="ARBA" id="ARBA00004651"/>
    </source>
</evidence>
<feature type="domain" description="ABC transmembrane type-1" evidence="11">
    <location>
        <begin position="176"/>
        <end position="454"/>
    </location>
</feature>
<dbReference type="GO" id="GO:0006508">
    <property type="term" value="P:proteolysis"/>
    <property type="evidence" value="ECO:0007669"/>
    <property type="project" value="InterPro"/>
</dbReference>
<keyword evidence="3" id="KW-1003">Cell membrane</keyword>
<dbReference type="NCBIfam" id="TIGR03375">
    <property type="entry name" value="type_I_sec_LssB"/>
    <property type="match status" value="1"/>
</dbReference>
<dbReference type="InterPro" id="IPR036640">
    <property type="entry name" value="ABC1_TM_sf"/>
</dbReference>
<protein>
    <submittedName>
        <fullName evidence="13">Type I secretion system permease/ATPase</fullName>
    </submittedName>
</protein>
<dbReference type="SMART" id="SM00382">
    <property type="entry name" value="AAA"/>
    <property type="match status" value="1"/>
</dbReference>
<dbReference type="CDD" id="cd02421">
    <property type="entry name" value="Peptidase_C39_likeD"/>
    <property type="match status" value="1"/>
</dbReference>
<dbReference type="InterPro" id="IPR003593">
    <property type="entry name" value="AAA+_ATPase"/>
</dbReference>
<dbReference type="CDD" id="cd18587">
    <property type="entry name" value="ABC_6TM_LapB_like"/>
    <property type="match status" value="1"/>
</dbReference>
<dbReference type="EMBL" id="JAAONZ010000027">
    <property type="protein sequence ID" value="NHO68307.1"/>
    <property type="molecule type" value="Genomic_DNA"/>
</dbReference>
<dbReference type="Pfam" id="PF00664">
    <property type="entry name" value="ABC_membrane"/>
    <property type="match status" value="1"/>
</dbReference>
<evidence type="ECO:0000256" key="6">
    <source>
        <dbReference type="ARBA" id="ARBA00022840"/>
    </source>
</evidence>
<dbReference type="PROSITE" id="PS50990">
    <property type="entry name" value="PEPTIDASE_C39"/>
    <property type="match status" value="1"/>
</dbReference>
<evidence type="ECO:0000256" key="9">
    <source>
        <dbReference type="SAM" id="Phobius"/>
    </source>
</evidence>
<evidence type="ECO:0000256" key="2">
    <source>
        <dbReference type="ARBA" id="ARBA00022448"/>
    </source>
</evidence>
<dbReference type="InterPro" id="IPR039421">
    <property type="entry name" value="Type_1_exporter"/>
</dbReference>
<evidence type="ECO:0000259" key="11">
    <source>
        <dbReference type="PROSITE" id="PS50929"/>
    </source>
</evidence>
<dbReference type="AlphaFoldDB" id="A0A9E5MQ87"/>
<dbReference type="GO" id="GO:0034040">
    <property type="term" value="F:ATPase-coupled lipid transmembrane transporter activity"/>
    <property type="evidence" value="ECO:0007669"/>
    <property type="project" value="TreeGrafter"/>
</dbReference>
<evidence type="ECO:0000259" key="12">
    <source>
        <dbReference type="PROSITE" id="PS50990"/>
    </source>
</evidence>
<dbReference type="CDD" id="cd03245">
    <property type="entry name" value="ABCC_bacteriocin_exporters"/>
    <property type="match status" value="1"/>
</dbReference>
<evidence type="ECO:0000256" key="3">
    <source>
        <dbReference type="ARBA" id="ARBA00022475"/>
    </source>
</evidence>
<dbReference type="GO" id="GO:0140359">
    <property type="term" value="F:ABC-type transporter activity"/>
    <property type="evidence" value="ECO:0007669"/>
    <property type="project" value="InterPro"/>
</dbReference>
<dbReference type="FunFam" id="3.40.50.300:FF:000299">
    <property type="entry name" value="ABC transporter ATP-binding protein/permease"/>
    <property type="match status" value="1"/>
</dbReference>
<dbReference type="GO" id="GO:0016887">
    <property type="term" value="F:ATP hydrolysis activity"/>
    <property type="evidence" value="ECO:0007669"/>
    <property type="project" value="InterPro"/>
</dbReference>
<reference evidence="13" key="1">
    <citation type="submission" date="2020-03" db="EMBL/GenBank/DDBJ databases">
        <authorList>
            <person name="Guo F."/>
        </authorList>
    </citation>
    <scope>NUCLEOTIDE SEQUENCE</scope>
    <source>
        <strain evidence="13">JCM 30134</strain>
    </source>
</reference>
<evidence type="ECO:0000256" key="7">
    <source>
        <dbReference type="ARBA" id="ARBA00022989"/>
    </source>
</evidence>
<keyword evidence="6" id="KW-0067">ATP-binding</keyword>
<dbReference type="GO" id="GO:0005524">
    <property type="term" value="F:ATP binding"/>
    <property type="evidence" value="ECO:0007669"/>
    <property type="project" value="UniProtKB-KW"/>
</dbReference>
<dbReference type="PROSITE" id="PS50929">
    <property type="entry name" value="ABC_TM1F"/>
    <property type="match status" value="1"/>
</dbReference>
<dbReference type="Pfam" id="PF00005">
    <property type="entry name" value="ABC_tran"/>
    <property type="match status" value="1"/>
</dbReference>
<evidence type="ECO:0000259" key="10">
    <source>
        <dbReference type="PROSITE" id="PS50893"/>
    </source>
</evidence>